<dbReference type="Pfam" id="PF13302">
    <property type="entry name" value="Acetyltransf_3"/>
    <property type="match status" value="1"/>
</dbReference>
<dbReference type="Proteomes" id="UP000197290">
    <property type="component" value="Unassembled WGS sequence"/>
</dbReference>
<organism evidence="2 3">
    <name type="scientific">Sphingomonas dokdonensis</name>
    <dbReference type="NCBI Taxonomy" id="344880"/>
    <lineage>
        <taxon>Bacteria</taxon>
        <taxon>Pseudomonadati</taxon>
        <taxon>Pseudomonadota</taxon>
        <taxon>Alphaproteobacteria</taxon>
        <taxon>Sphingomonadales</taxon>
        <taxon>Sphingomonadaceae</taxon>
        <taxon>Sphingomonas</taxon>
    </lineage>
</organism>
<name>A0A245ZP56_9SPHN</name>
<dbReference type="OrthoDB" id="9804153at2"/>
<keyword evidence="2" id="KW-0012">Acyltransferase</keyword>
<evidence type="ECO:0000313" key="3">
    <source>
        <dbReference type="Proteomes" id="UP000197290"/>
    </source>
</evidence>
<dbReference type="RefSeq" id="WP_088366845.1">
    <property type="nucleotide sequence ID" value="NZ_NBBI01000002.1"/>
</dbReference>
<dbReference type="PROSITE" id="PS51186">
    <property type="entry name" value="GNAT"/>
    <property type="match status" value="1"/>
</dbReference>
<evidence type="ECO:0000259" key="1">
    <source>
        <dbReference type="PROSITE" id="PS51186"/>
    </source>
</evidence>
<dbReference type="SUPFAM" id="SSF55729">
    <property type="entry name" value="Acyl-CoA N-acyltransferases (Nat)"/>
    <property type="match status" value="1"/>
</dbReference>
<dbReference type="InterPro" id="IPR000182">
    <property type="entry name" value="GNAT_dom"/>
</dbReference>
<proteinExistence type="predicted"/>
<dbReference type="InterPro" id="IPR051531">
    <property type="entry name" value="N-acetyltransferase"/>
</dbReference>
<gene>
    <name evidence="2" type="primary">ydaF</name>
    <name evidence="2" type="ORF">SPDO_15290</name>
</gene>
<keyword evidence="3" id="KW-1185">Reference proteome</keyword>
<dbReference type="GO" id="GO:0016747">
    <property type="term" value="F:acyltransferase activity, transferring groups other than amino-acyl groups"/>
    <property type="evidence" value="ECO:0007669"/>
    <property type="project" value="InterPro"/>
</dbReference>
<dbReference type="PANTHER" id="PTHR43792">
    <property type="entry name" value="GNAT FAMILY, PUTATIVE (AFU_ORTHOLOGUE AFUA_3G00765)-RELATED-RELATED"/>
    <property type="match status" value="1"/>
</dbReference>
<dbReference type="InterPro" id="IPR016181">
    <property type="entry name" value="Acyl_CoA_acyltransferase"/>
</dbReference>
<keyword evidence="2" id="KW-0808">Transferase</keyword>
<accession>A0A245ZP56</accession>
<dbReference type="Gene3D" id="3.40.630.30">
    <property type="match status" value="1"/>
</dbReference>
<comment type="caution">
    <text evidence="2">The sequence shown here is derived from an EMBL/GenBank/DDBJ whole genome shotgun (WGS) entry which is preliminary data.</text>
</comment>
<dbReference type="AlphaFoldDB" id="A0A245ZP56"/>
<protein>
    <submittedName>
        <fullName evidence="2">Putative ribosomal N-acetyltransferase YdaF</fullName>
        <ecNumber evidence="2">2.3.1.-</ecNumber>
    </submittedName>
</protein>
<feature type="domain" description="N-acetyltransferase" evidence="1">
    <location>
        <begin position="17"/>
        <end position="177"/>
    </location>
</feature>
<evidence type="ECO:0000313" key="2">
    <source>
        <dbReference type="EMBL" id="OWK31519.1"/>
    </source>
</evidence>
<dbReference type="EC" id="2.3.1.-" evidence="2"/>
<sequence>MRPVASFDRPVLATERLRLRRPEMRDVAAIVRIVGQRDVAVRLSRVPHPYGAADARFFLDAVVPGEWCWAITLAGDDALIGVVGLTPGAEPGAAELGYWLSPDHWGRGFMTEAARCILSYGVETLRLTTITSGYFADNAASGRVLEKIGFVESGRAMRPCLARGHDVASVEMHLPPGTMA</sequence>
<dbReference type="EMBL" id="NBBI01000002">
    <property type="protein sequence ID" value="OWK31519.1"/>
    <property type="molecule type" value="Genomic_DNA"/>
</dbReference>
<reference evidence="2 3" key="1">
    <citation type="submission" date="2017-03" db="EMBL/GenBank/DDBJ databases">
        <title>Genome sequence of Sphingomonas dokdonensis DSM 21029.</title>
        <authorList>
            <person name="Poehlein A."/>
            <person name="Wuebbeler J.H."/>
            <person name="Steinbuechel A."/>
            <person name="Daniel R."/>
        </authorList>
    </citation>
    <scope>NUCLEOTIDE SEQUENCE [LARGE SCALE GENOMIC DNA]</scope>
    <source>
        <strain evidence="2 3">DSM 21029</strain>
    </source>
</reference>